<protein>
    <recommendedName>
        <fullName evidence="3">Secreted protein</fullName>
    </recommendedName>
</protein>
<evidence type="ECO:0000313" key="2">
    <source>
        <dbReference type="Proteomes" id="UP001500187"/>
    </source>
</evidence>
<sequence>MTCRLIRSTISTVTVCTLWPVGRVLGSRLLRIYLPKVIVSTSLLRGASYFPAAHIVQTVDKKLNPYPDVQPTPCPVEW</sequence>
<organism evidence="1 2">
    <name type="scientific">Rothia endophytica</name>
    <dbReference type="NCBI Taxonomy" id="1324766"/>
    <lineage>
        <taxon>Bacteria</taxon>
        <taxon>Bacillati</taxon>
        <taxon>Actinomycetota</taxon>
        <taxon>Actinomycetes</taxon>
        <taxon>Micrococcales</taxon>
        <taxon>Micrococcaceae</taxon>
        <taxon>Rothia</taxon>
    </lineage>
</organism>
<evidence type="ECO:0008006" key="3">
    <source>
        <dbReference type="Google" id="ProtNLM"/>
    </source>
</evidence>
<name>A0ABP9B2C5_9MICC</name>
<proteinExistence type="predicted"/>
<dbReference type="Proteomes" id="UP001500187">
    <property type="component" value="Unassembled WGS sequence"/>
</dbReference>
<reference evidence="2" key="1">
    <citation type="journal article" date="2019" name="Int. J. Syst. Evol. Microbiol.">
        <title>The Global Catalogue of Microorganisms (GCM) 10K type strain sequencing project: providing services to taxonomists for standard genome sequencing and annotation.</title>
        <authorList>
            <consortium name="The Broad Institute Genomics Platform"/>
            <consortium name="The Broad Institute Genome Sequencing Center for Infectious Disease"/>
            <person name="Wu L."/>
            <person name="Ma J."/>
        </authorList>
    </citation>
    <scope>NUCLEOTIDE SEQUENCE [LARGE SCALE GENOMIC DNA]</scope>
    <source>
        <strain evidence="2">JCM 18541</strain>
    </source>
</reference>
<gene>
    <name evidence="1" type="ORF">GCM10023352_02510</name>
</gene>
<evidence type="ECO:0000313" key="1">
    <source>
        <dbReference type="EMBL" id="GAA4788273.1"/>
    </source>
</evidence>
<dbReference type="EMBL" id="BAABKP010000001">
    <property type="protein sequence ID" value="GAA4788273.1"/>
    <property type="molecule type" value="Genomic_DNA"/>
</dbReference>
<comment type="caution">
    <text evidence="1">The sequence shown here is derived from an EMBL/GenBank/DDBJ whole genome shotgun (WGS) entry which is preliminary data.</text>
</comment>
<accession>A0ABP9B2C5</accession>
<keyword evidence="2" id="KW-1185">Reference proteome</keyword>